<dbReference type="EMBL" id="QURH01000223">
    <property type="protein sequence ID" value="RFU41275.1"/>
    <property type="molecule type" value="Genomic_DNA"/>
</dbReference>
<protein>
    <submittedName>
        <fullName evidence="3">PQQ-dependent sugar dehydrogenase</fullName>
    </submittedName>
</protein>
<dbReference type="PROSITE" id="PS51257">
    <property type="entry name" value="PROKAR_LIPOPROTEIN"/>
    <property type="match status" value="1"/>
</dbReference>
<dbReference type="AlphaFoldDB" id="A0A372JMN0"/>
<gene>
    <name evidence="3" type="ORF">DZF91_12685</name>
</gene>
<evidence type="ECO:0000313" key="4">
    <source>
        <dbReference type="Proteomes" id="UP000261811"/>
    </source>
</evidence>
<dbReference type="InterPro" id="IPR012938">
    <property type="entry name" value="Glc/Sorbosone_DH"/>
</dbReference>
<dbReference type="RefSeq" id="WP_117357676.1">
    <property type="nucleotide sequence ID" value="NZ_QURH01000223.1"/>
</dbReference>
<dbReference type="PANTHER" id="PTHR19328">
    <property type="entry name" value="HEDGEHOG-INTERACTING PROTEIN"/>
    <property type="match status" value="1"/>
</dbReference>
<dbReference type="PANTHER" id="PTHR19328:SF13">
    <property type="entry name" value="HIPL1 PROTEIN"/>
    <property type="match status" value="1"/>
</dbReference>
<evidence type="ECO:0000259" key="2">
    <source>
        <dbReference type="Pfam" id="PF07995"/>
    </source>
</evidence>
<dbReference type="Gene3D" id="2.120.10.30">
    <property type="entry name" value="TolB, C-terminal domain"/>
    <property type="match status" value="1"/>
</dbReference>
<comment type="caution">
    <text evidence="3">The sequence shown here is derived from an EMBL/GenBank/DDBJ whole genome shotgun (WGS) entry which is preliminary data.</text>
</comment>
<dbReference type="InterPro" id="IPR011042">
    <property type="entry name" value="6-blade_b-propeller_TolB-like"/>
</dbReference>
<dbReference type="Pfam" id="PF07995">
    <property type="entry name" value="GSDH"/>
    <property type="match status" value="1"/>
</dbReference>
<accession>A0A372JMN0</accession>
<dbReference type="SUPFAM" id="SSF50952">
    <property type="entry name" value="Soluble quinoprotein glucose dehydrogenase"/>
    <property type="match status" value="1"/>
</dbReference>
<keyword evidence="4" id="KW-1185">Reference proteome</keyword>
<evidence type="ECO:0000256" key="1">
    <source>
        <dbReference type="SAM" id="MobiDB-lite"/>
    </source>
</evidence>
<feature type="compositionally biased region" description="Pro residues" evidence="1">
    <location>
        <begin position="37"/>
        <end position="52"/>
    </location>
</feature>
<sequence length="373" mass="39800">MRTIGTSGAGTRLLAAVLGTVLLGGCGSIDPTRTAQTPPPVSPAPDSPPPGTAVPGTPRDLVTGLSVPWAIAFLPNRDALVTERDTAHLLRVTPDGRRTDLGRVPGVVPSGEGGLLGVAVSPSFDRDHRVYLYFTSATDNRLARLTLDGDRLGAPQPLLTGAPKGQNHNGGRIAFGPDGMLYIGTGETYRTELAQDRASLGGKILRVTPDGKPAPGNPFNSPVWTWGHRNVQGLAWDDANRLYATEFGQDRFDEINLVQKGRNYGWPKVEGFGKDARYTNPLLTWPTSEASPSGLAYAKGSLWAAALRGTRLWQVPLNNGKPGTPIAYFNGAYGRLRAVVRAPDGNLWVTTSNHDGRGDPKPGDDRILVLPLR</sequence>
<name>A0A372JMN0_9ACTN</name>
<dbReference type="InterPro" id="IPR011041">
    <property type="entry name" value="Quinoprot_gluc/sorb_DH_b-prop"/>
</dbReference>
<proteinExistence type="predicted"/>
<reference evidence="3 4" key="1">
    <citation type="submission" date="2018-08" db="EMBL/GenBank/DDBJ databases">
        <title>Actinomadura jelena sp. nov., a novel Actinomycete isolated from soil in Chad.</title>
        <authorList>
            <person name="Shi L."/>
        </authorList>
    </citation>
    <scope>NUCLEOTIDE SEQUENCE [LARGE SCALE GENOMIC DNA]</scope>
    <source>
        <strain evidence="3 4">NEAU-G17</strain>
    </source>
</reference>
<dbReference type="OrthoDB" id="9770043at2"/>
<feature type="domain" description="Glucose/Sorbosone dehydrogenase" evidence="2">
    <location>
        <begin position="65"/>
        <end position="357"/>
    </location>
</feature>
<evidence type="ECO:0000313" key="3">
    <source>
        <dbReference type="EMBL" id="RFU41275.1"/>
    </source>
</evidence>
<feature type="region of interest" description="Disordered" evidence="1">
    <location>
        <begin position="29"/>
        <end position="59"/>
    </location>
</feature>
<organism evidence="3 4">
    <name type="scientific">Actinomadura logoneensis</name>
    <dbReference type="NCBI Taxonomy" id="2293572"/>
    <lineage>
        <taxon>Bacteria</taxon>
        <taxon>Bacillati</taxon>
        <taxon>Actinomycetota</taxon>
        <taxon>Actinomycetes</taxon>
        <taxon>Streptosporangiales</taxon>
        <taxon>Thermomonosporaceae</taxon>
        <taxon>Actinomadura</taxon>
    </lineage>
</organism>
<dbReference type="Proteomes" id="UP000261811">
    <property type="component" value="Unassembled WGS sequence"/>
</dbReference>